<sequence length="246" mass="26740">MQHRRLTCLTRLLIVLLALPLGPGPAMAGAWMQQEGKGFAATHIVYRKDLIALQGLGIGRDLPVELGYYGEYGLNARWTLGVDLNVLRGGDAHALLFLRSPLPQLGKTHVAAELALGTNQREGRWLAMQRLTLSFGRGFQAELAGRDLSGWMALDLAHEWRSMGLETTWKLDATLGLNRPGQLAPLLQIETSKGSAGSATSITPSLRIPLGPDKISASQELLLGIEHKRAGGARSLGVKLAMWHRF</sequence>
<evidence type="ECO:0000313" key="2">
    <source>
        <dbReference type="EMBL" id="CRL10661.1"/>
    </source>
</evidence>
<proteinExistence type="predicted"/>
<dbReference type="RefSeq" id="WP_207383225.1">
    <property type="nucleotide sequence ID" value="NZ_CVRL01000013.1"/>
</dbReference>
<keyword evidence="1" id="KW-0732">Signal</keyword>
<dbReference type="STRING" id="481446.NIT7645_00011"/>
<dbReference type="EMBL" id="CVRL01000013">
    <property type="protein sequence ID" value="CRL10661.1"/>
    <property type="molecule type" value="Genomic_DNA"/>
</dbReference>
<reference evidence="3" key="1">
    <citation type="submission" date="2015-05" db="EMBL/GenBank/DDBJ databases">
        <authorList>
            <person name="Rodrigo-Torres Lidia"/>
            <person name="Arahal R.David."/>
        </authorList>
    </citation>
    <scope>NUCLEOTIDE SEQUENCE [LARGE SCALE GENOMIC DNA]</scope>
    <source>
        <strain evidence="3">CECT 7321</strain>
    </source>
</reference>
<dbReference type="AlphaFoldDB" id="A0A0H5D0H9"/>
<protein>
    <recommendedName>
        <fullName evidence="4">Transporter</fullName>
    </recommendedName>
</protein>
<evidence type="ECO:0008006" key="4">
    <source>
        <dbReference type="Google" id="ProtNLM"/>
    </source>
</evidence>
<evidence type="ECO:0000256" key="1">
    <source>
        <dbReference type="SAM" id="SignalP"/>
    </source>
</evidence>
<keyword evidence="3" id="KW-1185">Reference proteome</keyword>
<accession>A0A0H5D0H9</accession>
<feature type="signal peptide" evidence="1">
    <location>
        <begin position="1"/>
        <end position="28"/>
    </location>
</feature>
<organism evidence="2 3">
    <name type="scientific">Phaeobacter italicus</name>
    <dbReference type="NCBI Taxonomy" id="481446"/>
    <lineage>
        <taxon>Bacteria</taxon>
        <taxon>Pseudomonadati</taxon>
        <taxon>Pseudomonadota</taxon>
        <taxon>Alphaproteobacteria</taxon>
        <taxon>Rhodobacterales</taxon>
        <taxon>Roseobacteraceae</taxon>
        <taxon>Phaeobacter</taxon>
    </lineage>
</organism>
<feature type="chain" id="PRO_5005217226" description="Transporter" evidence="1">
    <location>
        <begin position="29"/>
        <end position="246"/>
    </location>
</feature>
<evidence type="ECO:0000313" key="3">
    <source>
        <dbReference type="Proteomes" id="UP000043764"/>
    </source>
</evidence>
<name>A0A0H5D0H9_9RHOB</name>
<dbReference type="Proteomes" id="UP000043764">
    <property type="component" value="Unassembled WGS sequence"/>
</dbReference>
<gene>
    <name evidence="2" type="ORF">NIT7321_01507</name>
</gene>